<proteinExistence type="predicted"/>
<protein>
    <submittedName>
        <fullName evidence="4">Thiopurine S-methyltransferase</fullName>
        <ecNumber evidence="4">2.1.1.67</ecNumber>
    </submittedName>
</protein>
<keyword evidence="2 4" id="KW-0808">Transferase</keyword>
<dbReference type="Proteomes" id="UP000019277">
    <property type="component" value="Unassembled WGS sequence"/>
</dbReference>
<dbReference type="GO" id="GO:0032259">
    <property type="term" value="P:methylation"/>
    <property type="evidence" value="ECO:0007669"/>
    <property type="project" value="UniProtKB-KW"/>
</dbReference>
<name>W7J1S8_9PSEU</name>
<dbReference type="OrthoDB" id="9778208at2"/>
<dbReference type="Gene3D" id="3.40.50.150">
    <property type="entry name" value="Vaccinia Virus protein VP39"/>
    <property type="match status" value="1"/>
</dbReference>
<gene>
    <name evidence="4" type="ORF">UO65_1781</name>
</gene>
<dbReference type="PANTHER" id="PTHR10259">
    <property type="entry name" value="THIOPURINE S-METHYLTRANSFERASE"/>
    <property type="match status" value="1"/>
</dbReference>
<evidence type="ECO:0000256" key="3">
    <source>
        <dbReference type="ARBA" id="ARBA00022691"/>
    </source>
</evidence>
<organism evidence="4 5">
    <name type="scientific">Actinokineospora spheciospongiae</name>
    <dbReference type="NCBI Taxonomy" id="909613"/>
    <lineage>
        <taxon>Bacteria</taxon>
        <taxon>Bacillati</taxon>
        <taxon>Actinomycetota</taxon>
        <taxon>Actinomycetes</taxon>
        <taxon>Pseudonocardiales</taxon>
        <taxon>Pseudonocardiaceae</taxon>
        <taxon>Actinokineospora</taxon>
    </lineage>
</organism>
<keyword evidence="5" id="KW-1185">Reference proteome</keyword>
<dbReference type="PANTHER" id="PTHR10259:SF11">
    <property type="entry name" value="THIOPURINE S-METHYLTRANSFERASE"/>
    <property type="match status" value="1"/>
</dbReference>
<comment type="caution">
    <text evidence="4">The sequence shown here is derived from an EMBL/GenBank/DDBJ whole genome shotgun (WGS) entry which is preliminary data.</text>
</comment>
<reference evidence="4 5" key="1">
    <citation type="journal article" date="2014" name="Genome Announc.">
        <title>Draft Genome Sequence of the Antitrypanosomally Active Sponge-Associated Bacterium Actinokineospora sp. Strain EG49.</title>
        <authorList>
            <person name="Harjes J."/>
            <person name="Ryu T."/>
            <person name="Abdelmohsen U.R."/>
            <person name="Moitinho-Silva L."/>
            <person name="Horn H."/>
            <person name="Ravasi T."/>
            <person name="Hentschel U."/>
        </authorList>
    </citation>
    <scope>NUCLEOTIDE SEQUENCE [LARGE SCALE GENOMIC DNA]</scope>
    <source>
        <strain evidence="4 5">EG49</strain>
    </source>
</reference>
<evidence type="ECO:0000256" key="1">
    <source>
        <dbReference type="ARBA" id="ARBA00022603"/>
    </source>
</evidence>
<dbReference type="GO" id="GO:0008119">
    <property type="term" value="F:thiopurine S-methyltransferase activity"/>
    <property type="evidence" value="ECO:0007669"/>
    <property type="project" value="UniProtKB-EC"/>
</dbReference>
<dbReference type="InterPro" id="IPR008854">
    <property type="entry name" value="TPMT"/>
</dbReference>
<keyword evidence="1 4" id="KW-0489">Methyltransferase</keyword>
<evidence type="ECO:0000313" key="5">
    <source>
        <dbReference type="Proteomes" id="UP000019277"/>
    </source>
</evidence>
<evidence type="ECO:0000313" key="4">
    <source>
        <dbReference type="EMBL" id="EWC62901.1"/>
    </source>
</evidence>
<dbReference type="InterPro" id="IPR029063">
    <property type="entry name" value="SAM-dependent_MTases_sf"/>
</dbReference>
<accession>W7J1S8</accession>
<dbReference type="RefSeq" id="WP_035280450.1">
    <property type="nucleotide sequence ID" value="NZ_AYXG01000067.1"/>
</dbReference>
<dbReference type="eggNOG" id="COG2265">
    <property type="taxonomic scope" value="Bacteria"/>
</dbReference>
<dbReference type="EC" id="2.1.1.67" evidence="4"/>
<dbReference type="PROSITE" id="PS51585">
    <property type="entry name" value="SAM_MT_TPMT"/>
    <property type="match status" value="1"/>
</dbReference>
<sequence length="207" mass="22478">MELTFRQDPRDLGTTPTAHPWVAELAASTDLSGARVLVPLRGGSADLLFLAEHAAEVVGVEATPRAVTELFDSAGLTPTVTDGVHRAGNVTVWCRDLLDLGAAALGPVDLVHDRNALTAFPDDARDRYAAHLTSLCAPGTRYFLTTLEYRPTASEPPFSVGADQVHGHFAEAFSIDHAHAEPRPEHRLMTEFGLDYLVEHGFLMTRR</sequence>
<dbReference type="SUPFAM" id="SSF53335">
    <property type="entry name" value="S-adenosyl-L-methionine-dependent methyltransferases"/>
    <property type="match status" value="1"/>
</dbReference>
<dbReference type="AlphaFoldDB" id="W7J1S8"/>
<keyword evidence="3" id="KW-0949">S-adenosyl-L-methionine</keyword>
<evidence type="ECO:0000256" key="2">
    <source>
        <dbReference type="ARBA" id="ARBA00022679"/>
    </source>
</evidence>
<dbReference type="STRING" id="909613.UO65_1781"/>
<dbReference type="EMBL" id="AYXG01000067">
    <property type="protein sequence ID" value="EWC62901.1"/>
    <property type="molecule type" value="Genomic_DNA"/>
</dbReference>
<dbReference type="Pfam" id="PF05724">
    <property type="entry name" value="TPMT"/>
    <property type="match status" value="1"/>
</dbReference>